<evidence type="ECO:0000256" key="1">
    <source>
        <dbReference type="ARBA" id="ARBA00004814"/>
    </source>
</evidence>
<evidence type="ECO:0000256" key="5">
    <source>
        <dbReference type="ARBA" id="ARBA00023070"/>
    </source>
</evidence>
<dbReference type="InterPro" id="IPR002937">
    <property type="entry name" value="Amino_oxidase"/>
</dbReference>
<feature type="domain" description="Amine oxidase" evidence="7">
    <location>
        <begin position="59"/>
        <end position="486"/>
    </location>
</feature>
<dbReference type="PANTHER" id="PTHR10742:SF410">
    <property type="entry name" value="LYSINE-SPECIFIC HISTONE DEMETHYLASE 2"/>
    <property type="match status" value="1"/>
</dbReference>
<accession>A0A7L7L5P5</accession>
<evidence type="ECO:0000313" key="9">
    <source>
        <dbReference type="Proteomes" id="UP000514509"/>
    </source>
</evidence>
<dbReference type="EC" id="1.13.12.3" evidence="3"/>
<dbReference type="InterPro" id="IPR036188">
    <property type="entry name" value="FAD/NAD-bd_sf"/>
</dbReference>
<dbReference type="PROSITE" id="PS51318">
    <property type="entry name" value="TAT"/>
    <property type="match status" value="1"/>
</dbReference>
<reference evidence="8 9" key="1">
    <citation type="submission" date="2020-08" db="EMBL/GenBank/DDBJ databases">
        <title>Adhaeribacter dokdonensis sp. nov., isolated from the rhizosphere of Elymus tsukushiensis, a plant native to the Dokdo Islands, Republic of Korea.</title>
        <authorList>
            <person name="Ghim S.Y."/>
        </authorList>
    </citation>
    <scope>NUCLEOTIDE SEQUENCE [LARGE SCALE GENOMIC DNA]</scope>
    <source>
        <strain evidence="8 9">KUDC8001</strain>
    </source>
</reference>
<dbReference type="AlphaFoldDB" id="A0A7L7L5P5"/>
<dbReference type="Proteomes" id="UP000514509">
    <property type="component" value="Chromosome"/>
</dbReference>
<dbReference type="PANTHER" id="PTHR10742">
    <property type="entry name" value="FLAVIN MONOAMINE OXIDASE"/>
    <property type="match status" value="1"/>
</dbReference>
<dbReference type="Pfam" id="PF01593">
    <property type="entry name" value="Amino_oxidase"/>
    <property type="match status" value="1"/>
</dbReference>
<name>A0A7L7L5P5_9BACT</name>
<dbReference type="GO" id="GO:0009851">
    <property type="term" value="P:auxin biosynthetic process"/>
    <property type="evidence" value="ECO:0007669"/>
    <property type="project" value="UniProtKB-KW"/>
</dbReference>
<dbReference type="GO" id="GO:0050361">
    <property type="term" value="F:tryptophan 2-monooxygenase activity"/>
    <property type="evidence" value="ECO:0007669"/>
    <property type="project" value="UniProtKB-EC"/>
</dbReference>
<dbReference type="InterPro" id="IPR006311">
    <property type="entry name" value="TAT_signal"/>
</dbReference>
<evidence type="ECO:0000259" key="7">
    <source>
        <dbReference type="Pfam" id="PF01593"/>
    </source>
</evidence>
<comment type="pathway">
    <text evidence="1">Plant hormone metabolism; auxin biosynthesis.</text>
</comment>
<comment type="catalytic activity">
    <reaction evidence="6">
        <text>L-tryptophan + O2 = indole-3-acetamide + CO2 + H2O</text>
        <dbReference type="Rhea" id="RHEA:16165"/>
        <dbReference type="ChEBI" id="CHEBI:15377"/>
        <dbReference type="ChEBI" id="CHEBI:15379"/>
        <dbReference type="ChEBI" id="CHEBI:16031"/>
        <dbReference type="ChEBI" id="CHEBI:16526"/>
        <dbReference type="ChEBI" id="CHEBI:57912"/>
        <dbReference type="EC" id="1.13.12.3"/>
    </reaction>
</comment>
<gene>
    <name evidence="8" type="ORF">HUW48_08545</name>
</gene>
<dbReference type="EMBL" id="CP055153">
    <property type="protein sequence ID" value="QMU28093.1"/>
    <property type="molecule type" value="Genomic_DNA"/>
</dbReference>
<dbReference type="KEGG" id="add:HUW48_08545"/>
<dbReference type="SUPFAM" id="SSF51905">
    <property type="entry name" value="FAD/NAD(P)-binding domain"/>
    <property type="match status" value="1"/>
</dbReference>
<organism evidence="8 9">
    <name type="scientific">Adhaeribacter radiodurans</name>
    <dbReference type="NCBI Taxonomy" id="2745197"/>
    <lineage>
        <taxon>Bacteria</taxon>
        <taxon>Pseudomonadati</taxon>
        <taxon>Bacteroidota</taxon>
        <taxon>Cytophagia</taxon>
        <taxon>Cytophagales</taxon>
        <taxon>Hymenobacteraceae</taxon>
        <taxon>Adhaeribacter</taxon>
    </lineage>
</organism>
<evidence type="ECO:0000256" key="2">
    <source>
        <dbReference type="ARBA" id="ARBA00005833"/>
    </source>
</evidence>
<dbReference type="Gene3D" id="3.90.660.10">
    <property type="match status" value="1"/>
</dbReference>
<keyword evidence="5" id="KW-0073">Auxin biosynthesis</keyword>
<dbReference type="Gene3D" id="3.50.50.60">
    <property type="entry name" value="FAD/NAD(P)-binding domain"/>
    <property type="match status" value="1"/>
</dbReference>
<protein>
    <recommendedName>
        <fullName evidence="4">Tryptophan 2-monooxygenase</fullName>
        <ecNumber evidence="3">1.13.12.3</ecNumber>
    </recommendedName>
</protein>
<evidence type="ECO:0000256" key="4">
    <source>
        <dbReference type="ARBA" id="ARBA00017871"/>
    </source>
</evidence>
<evidence type="ECO:0000256" key="6">
    <source>
        <dbReference type="ARBA" id="ARBA00047321"/>
    </source>
</evidence>
<dbReference type="Gene3D" id="1.10.405.10">
    <property type="entry name" value="Guanine Nucleotide Dissociation Inhibitor, domain 1"/>
    <property type="match status" value="1"/>
</dbReference>
<comment type="similarity">
    <text evidence="2">Belongs to the tryptophan 2-monooxygenase family.</text>
</comment>
<dbReference type="InterPro" id="IPR050281">
    <property type="entry name" value="Flavin_monoamine_oxidase"/>
</dbReference>
<keyword evidence="9" id="KW-1185">Reference proteome</keyword>
<dbReference type="RefSeq" id="WP_182415281.1">
    <property type="nucleotide sequence ID" value="NZ_CP055153.1"/>
</dbReference>
<proteinExistence type="inferred from homology"/>
<evidence type="ECO:0000256" key="3">
    <source>
        <dbReference type="ARBA" id="ARBA00012535"/>
    </source>
</evidence>
<sequence>MKQVNRRDFLKSTMVAGLSSSILTPDILSSQSKPENVTTPQVFPTKPAGKKVIVAGAGIAGLCCGYELMKRGHEVTVLEGSPRHGGHVLTVRDGLSDGLYADFGAENITQPGYELFWNYAKQFNLTVLPYPKRENVLRRIKGQFYSEEMLRDPTVLKKFGFNAREIKYLSENDWPELDLLYTKPYLTKFTDEYQPFGVGYDNLDTTPIANIFRKEGASKAALEFLGGQETSAQFELWRQAILQMRGLPLYPKKVFRLQNGNQSLPNAFAKQLGERVKLNSPITAIRHDPKGVMVKYLEFGKEKEITADFLANCIPLPAFSKITMTPALPPEKQYVLDHIAYDSYARFVFQASSKFWLKDNLSINMELNHPEIGGIWQVAEEIDTHRVALMGMGPGGTTPQRAVAAFREVYPGKQDTIEQALVKDWPSEKYAFTCERLNFAMGSLKKLWPHVMRPHGRIHFAGAYADNLNWGMEAATRSANRVAQEIDQIG</sequence>
<evidence type="ECO:0000313" key="8">
    <source>
        <dbReference type="EMBL" id="QMU28093.1"/>
    </source>
</evidence>